<reference evidence="3 4" key="1">
    <citation type="submission" date="2018-01" db="EMBL/GenBank/DDBJ databases">
        <title>The draft genome sequence of Halioglobus japonicus S1-36.</title>
        <authorList>
            <person name="Du Z.-J."/>
            <person name="Shi M.-J."/>
        </authorList>
    </citation>
    <scope>NUCLEOTIDE SEQUENCE [LARGE SCALE GENOMIC DNA]</scope>
    <source>
        <strain evidence="3 4">S1-36</strain>
    </source>
</reference>
<evidence type="ECO:0000256" key="1">
    <source>
        <dbReference type="ARBA" id="ARBA00023125"/>
    </source>
</evidence>
<evidence type="ECO:0000313" key="4">
    <source>
        <dbReference type="Proteomes" id="UP000235162"/>
    </source>
</evidence>
<proteinExistence type="predicted"/>
<feature type="domain" description="AraC-type transcription regulator ligand-binding" evidence="2">
    <location>
        <begin position="7"/>
        <end position="83"/>
    </location>
</feature>
<evidence type="ECO:0000313" key="3">
    <source>
        <dbReference type="EMBL" id="PLW87318.1"/>
    </source>
</evidence>
<evidence type="ECO:0000259" key="2">
    <source>
        <dbReference type="Pfam" id="PF12852"/>
    </source>
</evidence>
<dbReference type="KEGG" id="hja:BST95_16590"/>
<keyword evidence="1" id="KW-0238">DNA-binding</keyword>
<dbReference type="AlphaFoldDB" id="A0AAP8SPM2"/>
<keyword evidence="4" id="KW-1185">Reference proteome</keyword>
<dbReference type="RefSeq" id="WP_084200602.1">
    <property type="nucleotide sequence ID" value="NZ_BMYL01000001.1"/>
</dbReference>
<protein>
    <recommendedName>
        <fullName evidence="2">AraC-type transcription regulator ligand-binding domain-containing protein</fullName>
    </recommendedName>
</protein>
<name>A0AAP8SPM2_9GAMM</name>
<dbReference type="GO" id="GO:0003677">
    <property type="term" value="F:DNA binding"/>
    <property type="evidence" value="ECO:0007669"/>
    <property type="project" value="UniProtKB-KW"/>
</dbReference>
<sequence>MYLDDPDPLSVLLTRLELSAKVYVNGMFCGTRAVDTGGSRRIPFHLIGSGEAWLHFESEVPQKLQVQDLVVFPRDAHQIISGQDDVIGIGLDTGHGY</sequence>
<gene>
    <name evidence="3" type="ORF">C0029_01610</name>
</gene>
<dbReference type="EMBL" id="PKUR01000001">
    <property type="protein sequence ID" value="PLW87318.1"/>
    <property type="molecule type" value="Genomic_DNA"/>
</dbReference>
<accession>A0AAP8SPM2</accession>
<comment type="caution">
    <text evidence="3">The sequence shown here is derived from an EMBL/GenBank/DDBJ whole genome shotgun (WGS) entry which is preliminary data.</text>
</comment>
<organism evidence="3 4">
    <name type="scientific">Halioglobus japonicus</name>
    <dbReference type="NCBI Taxonomy" id="930805"/>
    <lineage>
        <taxon>Bacteria</taxon>
        <taxon>Pseudomonadati</taxon>
        <taxon>Pseudomonadota</taxon>
        <taxon>Gammaproteobacteria</taxon>
        <taxon>Cellvibrionales</taxon>
        <taxon>Halieaceae</taxon>
        <taxon>Halioglobus</taxon>
    </lineage>
</organism>
<dbReference type="InterPro" id="IPR032783">
    <property type="entry name" value="AraC_lig"/>
</dbReference>
<dbReference type="Pfam" id="PF12852">
    <property type="entry name" value="Cupin_6"/>
    <property type="match status" value="1"/>
</dbReference>
<dbReference type="Proteomes" id="UP000235162">
    <property type="component" value="Unassembled WGS sequence"/>
</dbReference>